<name>A0A5C3NQF8_9APHY</name>
<feature type="non-terminal residue" evidence="1">
    <location>
        <position position="239"/>
    </location>
</feature>
<dbReference type="InParanoid" id="A0A5C3NQF8"/>
<dbReference type="Proteomes" id="UP000308197">
    <property type="component" value="Unassembled WGS sequence"/>
</dbReference>
<protein>
    <submittedName>
        <fullName evidence="1">Uncharacterized protein</fullName>
    </submittedName>
</protein>
<accession>A0A5C3NQF8</accession>
<gene>
    <name evidence="1" type="ORF">K466DRAFT_608760</name>
</gene>
<evidence type="ECO:0000313" key="1">
    <source>
        <dbReference type="EMBL" id="TFK79614.1"/>
    </source>
</evidence>
<dbReference type="EMBL" id="ML211982">
    <property type="protein sequence ID" value="TFK79614.1"/>
    <property type="molecule type" value="Genomic_DNA"/>
</dbReference>
<proteinExistence type="predicted"/>
<evidence type="ECO:0000313" key="2">
    <source>
        <dbReference type="Proteomes" id="UP000308197"/>
    </source>
</evidence>
<organism evidence="1 2">
    <name type="scientific">Polyporus arcularius HHB13444</name>
    <dbReference type="NCBI Taxonomy" id="1314778"/>
    <lineage>
        <taxon>Eukaryota</taxon>
        <taxon>Fungi</taxon>
        <taxon>Dikarya</taxon>
        <taxon>Basidiomycota</taxon>
        <taxon>Agaricomycotina</taxon>
        <taxon>Agaricomycetes</taxon>
        <taxon>Polyporales</taxon>
        <taxon>Polyporaceae</taxon>
        <taxon>Polyporus</taxon>
    </lineage>
</organism>
<keyword evidence="2" id="KW-1185">Reference proteome</keyword>
<reference evidence="1 2" key="1">
    <citation type="journal article" date="2019" name="Nat. Ecol. Evol.">
        <title>Megaphylogeny resolves global patterns of mushroom evolution.</title>
        <authorList>
            <person name="Varga T."/>
            <person name="Krizsan K."/>
            <person name="Foldi C."/>
            <person name="Dima B."/>
            <person name="Sanchez-Garcia M."/>
            <person name="Sanchez-Ramirez S."/>
            <person name="Szollosi G.J."/>
            <person name="Szarkandi J.G."/>
            <person name="Papp V."/>
            <person name="Albert L."/>
            <person name="Andreopoulos W."/>
            <person name="Angelini C."/>
            <person name="Antonin V."/>
            <person name="Barry K.W."/>
            <person name="Bougher N.L."/>
            <person name="Buchanan P."/>
            <person name="Buyck B."/>
            <person name="Bense V."/>
            <person name="Catcheside P."/>
            <person name="Chovatia M."/>
            <person name="Cooper J."/>
            <person name="Damon W."/>
            <person name="Desjardin D."/>
            <person name="Finy P."/>
            <person name="Geml J."/>
            <person name="Haridas S."/>
            <person name="Hughes K."/>
            <person name="Justo A."/>
            <person name="Karasinski D."/>
            <person name="Kautmanova I."/>
            <person name="Kiss B."/>
            <person name="Kocsube S."/>
            <person name="Kotiranta H."/>
            <person name="LaButti K.M."/>
            <person name="Lechner B.E."/>
            <person name="Liimatainen K."/>
            <person name="Lipzen A."/>
            <person name="Lukacs Z."/>
            <person name="Mihaltcheva S."/>
            <person name="Morgado L.N."/>
            <person name="Niskanen T."/>
            <person name="Noordeloos M.E."/>
            <person name="Ohm R.A."/>
            <person name="Ortiz-Santana B."/>
            <person name="Ovrebo C."/>
            <person name="Racz N."/>
            <person name="Riley R."/>
            <person name="Savchenko A."/>
            <person name="Shiryaev A."/>
            <person name="Soop K."/>
            <person name="Spirin V."/>
            <person name="Szebenyi C."/>
            <person name="Tomsovsky M."/>
            <person name="Tulloss R.E."/>
            <person name="Uehling J."/>
            <person name="Grigoriev I.V."/>
            <person name="Vagvolgyi C."/>
            <person name="Papp T."/>
            <person name="Martin F.M."/>
            <person name="Miettinen O."/>
            <person name="Hibbett D.S."/>
            <person name="Nagy L.G."/>
        </authorList>
    </citation>
    <scope>NUCLEOTIDE SEQUENCE [LARGE SCALE GENOMIC DNA]</scope>
    <source>
        <strain evidence="1 2">HHB13444</strain>
    </source>
</reference>
<dbReference type="AlphaFoldDB" id="A0A5C3NQF8"/>
<sequence>MSLQNATDKRISATPFDVNRAKHADPNRNPSVTVDAVVAKERDNQMKDCPDTTVLMRLRQFQEVELYNLAADFDKVHALKKKGHRSDKAIAKTGHDLDNTHTLNANHHLDKTGLHSLDDSHTLDATHETDKTDLNVDANHNTDDTGHEVHYTYDSKSLPYVNQVWWAFHDAVGSMPKGANLKDATWDKLSEKDLSKAWELVDAAHPLVADHFLHNSDARHDSTDSTLSKVDGSFIHNSD</sequence>